<organism evidence="1 2">
    <name type="scientific">Candidatus Shapirobacteria bacterium GW2011_GWE2_38_30</name>
    <dbReference type="NCBI Taxonomy" id="1618490"/>
    <lineage>
        <taxon>Bacteria</taxon>
        <taxon>Candidatus Shapironibacteriota</taxon>
    </lineage>
</organism>
<dbReference type="STRING" id="1618490.US90_C0021G0023"/>
<proteinExistence type="predicted"/>
<dbReference type="EMBL" id="LBUT01000021">
    <property type="protein sequence ID" value="KKQ68780.1"/>
    <property type="molecule type" value="Genomic_DNA"/>
</dbReference>
<evidence type="ECO:0000313" key="1">
    <source>
        <dbReference type="EMBL" id="KKQ68780.1"/>
    </source>
</evidence>
<dbReference type="AlphaFoldDB" id="A0A0G0K003"/>
<accession>A0A0G0K003</accession>
<reference evidence="1 2" key="1">
    <citation type="journal article" date="2015" name="Nature">
        <title>rRNA introns, odd ribosomes, and small enigmatic genomes across a large radiation of phyla.</title>
        <authorList>
            <person name="Brown C.T."/>
            <person name="Hug L.A."/>
            <person name="Thomas B.C."/>
            <person name="Sharon I."/>
            <person name="Castelle C.J."/>
            <person name="Singh A."/>
            <person name="Wilkins M.J."/>
            <person name="Williams K.H."/>
            <person name="Banfield J.F."/>
        </authorList>
    </citation>
    <scope>NUCLEOTIDE SEQUENCE [LARGE SCALE GENOMIC DNA]</scope>
</reference>
<protein>
    <submittedName>
        <fullName evidence="1">Uncharacterized protein</fullName>
    </submittedName>
</protein>
<evidence type="ECO:0000313" key="2">
    <source>
        <dbReference type="Proteomes" id="UP000034406"/>
    </source>
</evidence>
<name>A0A0G0K003_9BACT</name>
<dbReference type="Proteomes" id="UP000034406">
    <property type="component" value="Unassembled WGS sequence"/>
</dbReference>
<comment type="caution">
    <text evidence="1">The sequence shown here is derived from an EMBL/GenBank/DDBJ whole genome shotgun (WGS) entry which is preliminary data.</text>
</comment>
<gene>
    <name evidence="1" type="ORF">US90_C0021G0023</name>
</gene>
<sequence length="129" mass="14757">MKLSKILFYSLVAILLVSMSVYLYSIQSESYLNPSSAKNEFFKNLNFAIQKNQIPLASPITFKNDSQQVEFIISQKNSPPTKIIFSTQKDPILQTTTLQQIFKIATINDKYVYLVDLSLNHPYATLKNN</sequence>